<dbReference type="AlphaFoldDB" id="A0A821X889"/>
<reference evidence="1" key="1">
    <citation type="submission" date="2021-02" db="EMBL/GenBank/DDBJ databases">
        <authorList>
            <person name="Nowell W R."/>
        </authorList>
    </citation>
    <scope>NUCLEOTIDE SEQUENCE</scope>
</reference>
<name>A0A821X889_9BILA</name>
<sequence>QSIFKYILTERKTIFCWGCPIDELRKFLIYDLYKEEVLCKPRMIDIQYEFKAWHFKQVGFYQTGHHHPWGLQNAIYKMYNEFLDKSQQLNTWSQGLYRRPYHPKVKSMIDYAAYDCLSVTKLAVTMKQLTF</sequence>
<dbReference type="Proteomes" id="UP000663838">
    <property type="component" value="Unassembled WGS sequence"/>
</dbReference>
<gene>
    <name evidence="1" type="ORF">TOA249_LOCUS33177</name>
</gene>
<evidence type="ECO:0000313" key="1">
    <source>
        <dbReference type="EMBL" id="CAF4937963.1"/>
    </source>
</evidence>
<feature type="non-terminal residue" evidence="1">
    <location>
        <position position="1"/>
    </location>
</feature>
<dbReference type="EMBL" id="CAJOBS010009827">
    <property type="protein sequence ID" value="CAF4937963.1"/>
    <property type="molecule type" value="Genomic_DNA"/>
</dbReference>
<organism evidence="1 2">
    <name type="scientific">Rotaria socialis</name>
    <dbReference type="NCBI Taxonomy" id="392032"/>
    <lineage>
        <taxon>Eukaryota</taxon>
        <taxon>Metazoa</taxon>
        <taxon>Spiralia</taxon>
        <taxon>Gnathifera</taxon>
        <taxon>Rotifera</taxon>
        <taxon>Eurotatoria</taxon>
        <taxon>Bdelloidea</taxon>
        <taxon>Philodinida</taxon>
        <taxon>Philodinidae</taxon>
        <taxon>Rotaria</taxon>
    </lineage>
</organism>
<protein>
    <submittedName>
        <fullName evidence="1">Uncharacterized protein</fullName>
    </submittedName>
</protein>
<evidence type="ECO:0000313" key="2">
    <source>
        <dbReference type="Proteomes" id="UP000663838"/>
    </source>
</evidence>
<proteinExistence type="predicted"/>
<comment type="caution">
    <text evidence="1">The sequence shown here is derived from an EMBL/GenBank/DDBJ whole genome shotgun (WGS) entry which is preliminary data.</text>
</comment>
<accession>A0A821X889</accession>